<dbReference type="STRING" id="559304.G8Y8V1"/>
<protein>
    <recommendedName>
        <fullName evidence="4">Mitochondrial morphogenesis protein SLD7</fullName>
    </recommendedName>
</protein>
<gene>
    <name evidence="12" type="primary">Piso0_004458</name>
    <name evidence="12" type="ORF">GNLVRS01_PISO0K17324g</name>
    <name evidence="13" type="ORF">GNLVRS01_PISO0L17325g</name>
</gene>
<dbReference type="Pfam" id="PF18596">
    <property type="entry name" value="Sld7_C"/>
    <property type="match status" value="1"/>
</dbReference>
<keyword evidence="9" id="KW-0131">Cell cycle</keyword>
<evidence type="ECO:0000259" key="10">
    <source>
        <dbReference type="Pfam" id="PF18596"/>
    </source>
</evidence>
<dbReference type="Proteomes" id="UP000005222">
    <property type="component" value="Chromosome L"/>
</dbReference>
<dbReference type="GO" id="GO:0006260">
    <property type="term" value="P:DNA replication"/>
    <property type="evidence" value="ECO:0007669"/>
    <property type="project" value="UniProtKB-KW"/>
</dbReference>
<proteinExistence type="inferred from homology"/>
<dbReference type="eggNOG" id="ENOG502RZIJ">
    <property type="taxonomic scope" value="Eukaryota"/>
</dbReference>
<evidence type="ECO:0000313" key="13">
    <source>
        <dbReference type="EMBL" id="CCE84896.1"/>
    </source>
</evidence>
<dbReference type="InterPro" id="IPR041564">
    <property type="entry name" value="Sld7_N"/>
</dbReference>
<dbReference type="EMBL" id="FO082048">
    <property type="protein sequence ID" value="CCE84896.1"/>
    <property type="molecule type" value="Genomic_DNA"/>
</dbReference>
<dbReference type="Pfam" id="PF18636">
    <property type="entry name" value="Sld7_N"/>
    <property type="match status" value="1"/>
</dbReference>
<dbReference type="InterPro" id="IPR041260">
    <property type="entry name" value="Sld7_C"/>
</dbReference>
<evidence type="ECO:0000259" key="11">
    <source>
        <dbReference type="Pfam" id="PF18636"/>
    </source>
</evidence>
<dbReference type="Proteomes" id="UP000005222">
    <property type="component" value="Chromosome K"/>
</dbReference>
<keyword evidence="6" id="KW-0235">DNA replication</keyword>
<evidence type="ECO:0000256" key="2">
    <source>
        <dbReference type="ARBA" id="ARBA00004647"/>
    </source>
</evidence>
<dbReference type="HOGENOM" id="CLU_068936_0_0_1"/>
<evidence type="ECO:0000313" key="12">
    <source>
        <dbReference type="EMBL" id="CCE83865.1"/>
    </source>
</evidence>
<evidence type="ECO:0000256" key="7">
    <source>
        <dbReference type="ARBA" id="ARBA00023212"/>
    </source>
</evidence>
<name>G8Y8V1_PICSO</name>
<accession>G8Y8V1</accession>
<organism evidence="12 14">
    <name type="scientific">Pichia sorbitophila (strain ATCC MYA-4447 / BCRC 22081 / CBS 7064 / NBRC 10061 / NRRL Y-12695)</name>
    <name type="common">Hybrid yeast</name>
    <dbReference type="NCBI Taxonomy" id="559304"/>
    <lineage>
        <taxon>Eukaryota</taxon>
        <taxon>Fungi</taxon>
        <taxon>Dikarya</taxon>
        <taxon>Ascomycota</taxon>
        <taxon>Saccharomycotina</taxon>
        <taxon>Pichiomycetes</taxon>
        <taxon>Debaryomycetaceae</taxon>
        <taxon>Millerozyma</taxon>
    </lineage>
</organism>
<comment type="similarity">
    <text evidence="3">Belongs to the SLD7 family.</text>
</comment>
<evidence type="ECO:0000256" key="6">
    <source>
        <dbReference type="ARBA" id="ARBA00022705"/>
    </source>
</evidence>
<dbReference type="GO" id="GO:0005634">
    <property type="term" value="C:nucleus"/>
    <property type="evidence" value="ECO:0007669"/>
    <property type="project" value="UniProtKB-SubCell"/>
</dbReference>
<evidence type="ECO:0000256" key="1">
    <source>
        <dbReference type="ARBA" id="ARBA00004123"/>
    </source>
</evidence>
<keyword evidence="14" id="KW-1185">Reference proteome</keyword>
<reference evidence="14" key="2">
    <citation type="journal article" date="2012" name="G3 (Bethesda)">
        <title>Pichia sorbitophila, an interspecies yeast hybrid reveals early steps of genome resolution following polyploidization.</title>
        <authorList>
            <person name="Leh Louis V."/>
            <person name="Despons L."/>
            <person name="Friedrich A."/>
            <person name="Martin T."/>
            <person name="Durrens P."/>
            <person name="Casaregola S."/>
            <person name="Neuveglise C."/>
            <person name="Fairhead C."/>
            <person name="Marck C."/>
            <person name="Cruz J.A."/>
            <person name="Straub M.L."/>
            <person name="Kugler V."/>
            <person name="Sacerdot C."/>
            <person name="Uzunov Z."/>
            <person name="Thierry A."/>
            <person name="Weiss S."/>
            <person name="Bleykasten C."/>
            <person name="De Montigny J."/>
            <person name="Jacques N."/>
            <person name="Jung P."/>
            <person name="Lemaire M."/>
            <person name="Mallet S."/>
            <person name="Morel G."/>
            <person name="Richard G.F."/>
            <person name="Sarkar A."/>
            <person name="Savel G."/>
            <person name="Schacherer J."/>
            <person name="Seret M.L."/>
            <person name="Talla E."/>
            <person name="Samson G."/>
            <person name="Jubin C."/>
            <person name="Poulain J."/>
            <person name="Vacherie B."/>
            <person name="Barbe V."/>
            <person name="Pelletier E."/>
            <person name="Sherman D.J."/>
            <person name="Westhof E."/>
            <person name="Weissenbach J."/>
            <person name="Baret P.V."/>
            <person name="Wincker P."/>
            <person name="Gaillardin C."/>
            <person name="Dujon B."/>
            <person name="Souciet J.L."/>
        </authorList>
    </citation>
    <scope>NUCLEOTIDE SEQUENCE [LARGE SCALE GENOMIC DNA]</scope>
    <source>
        <strain evidence="14">ATCC MYA-4447 / BCRC 22081 / CBS 7064 / NBRC 10061 / NRRL Y-12695</strain>
    </source>
</reference>
<evidence type="ECO:0000256" key="9">
    <source>
        <dbReference type="ARBA" id="ARBA00023306"/>
    </source>
</evidence>
<evidence type="ECO:0000313" key="14">
    <source>
        <dbReference type="Proteomes" id="UP000005222"/>
    </source>
</evidence>
<reference evidence="12" key="1">
    <citation type="submission" date="2011-10" db="EMBL/GenBank/DDBJ databases">
        <authorList>
            <person name="Genoscope - CEA"/>
        </authorList>
    </citation>
    <scope>NUCLEOTIDE SEQUENCE</scope>
</reference>
<keyword evidence="8" id="KW-0539">Nucleus</keyword>
<dbReference type="InParanoid" id="G8Y8V1"/>
<keyword evidence="7" id="KW-0206">Cytoskeleton</keyword>
<dbReference type="AlphaFoldDB" id="G8Y8V1"/>
<evidence type="ECO:0000256" key="4">
    <source>
        <dbReference type="ARBA" id="ARBA00017231"/>
    </source>
</evidence>
<dbReference type="EMBL" id="FO082049">
    <property type="protein sequence ID" value="CCE83865.1"/>
    <property type="molecule type" value="Genomic_DNA"/>
</dbReference>
<sequence>MKRLDTIRLRYDDYELKDVQVWCEHTSVDANEWWSSQTFIMADYIDYRSVPLIFMLSKPLHVYSQDGETCSFFKEKLADKAVDNPGMGMLFRNLANSDLYLAIYVQESLHTESVRCLPLSLDLLGRIRDLEKGEQGVSGAGNVAVALDVLGAERQANTSVFDKVLSTKNRRQPSNLFTFPVPLKKSAAQTQLSSQSLTSKDQIEQTVSKVVLSGLRLRGLNMNTSSSANDRIAIKEVFRMTHKSALFALRKYKYGFNGKNDATPPIKLNDIQDIVEKLLQLYVDLDEQTPTQTPE</sequence>
<evidence type="ECO:0000256" key="5">
    <source>
        <dbReference type="ARBA" id="ARBA00022490"/>
    </source>
</evidence>
<feature type="domain" description="Sld7 N-terminal" evidence="11">
    <location>
        <begin position="10"/>
        <end position="121"/>
    </location>
</feature>
<evidence type="ECO:0000256" key="3">
    <source>
        <dbReference type="ARBA" id="ARBA00009044"/>
    </source>
</evidence>
<comment type="subcellular location">
    <subcellularLocation>
        <location evidence="2">Cytoplasm</location>
        <location evidence="2">Cytoskeleton</location>
        <location evidence="2">Spindle pole</location>
    </subcellularLocation>
    <subcellularLocation>
        <location evidence="1">Nucleus</location>
    </subcellularLocation>
</comment>
<dbReference type="OrthoDB" id="4063051at2759"/>
<dbReference type="GO" id="GO:0000922">
    <property type="term" value="C:spindle pole"/>
    <property type="evidence" value="ECO:0007669"/>
    <property type="project" value="UniProtKB-SubCell"/>
</dbReference>
<keyword evidence="5" id="KW-0963">Cytoplasm</keyword>
<evidence type="ECO:0000256" key="8">
    <source>
        <dbReference type="ARBA" id="ARBA00023242"/>
    </source>
</evidence>
<feature type="domain" description="Sld7 C-terminal" evidence="10">
    <location>
        <begin position="200"/>
        <end position="283"/>
    </location>
</feature>